<reference evidence="2" key="1">
    <citation type="submission" date="2016-10" db="EMBL/GenBank/DDBJ databases">
        <authorList>
            <person name="de Groot N.N."/>
        </authorList>
    </citation>
    <scope>NUCLEOTIDE SEQUENCE [LARGE SCALE GENOMIC DNA]</scope>
    <source>
        <strain evidence="2">CDM_6</strain>
    </source>
</reference>
<dbReference type="Proteomes" id="UP000324021">
    <property type="component" value="Unassembled WGS sequence"/>
</dbReference>
<accession>A0A1I0CHW8</accession>
<keyword evidence="3" id="KW-1185">Reference proteome</keyword>
<gene>
    <name evidence="2" type="ORF">SAMN04488694_104172</name>
    <name evidence="1" type="ORF">SAMN05192552_1004130</name>
</gene>
<sequence>MIDGSSRRQTKVERVIDEYDLESWGDRLEAKWVGDGTERTSLRDLAGEFNRAVLRAAVRDAGGSMLESDIDTLYRALTDDDVSRSETVRKRRELERTGVDIDAVSSDFVTHQTIYTYLTNVRDASLPEADTEDRLERKTETVQRLAGRTQVVTESTLEELGNAGEIADRDYEVFVDVRTICGNCGADYPIATLLDQGGCDCEIADGS</sequence>
<organism evidence="2 3">
    <name type="scientific">Natrinema hispanicum</name>
    <dbReference type="NCBI Taxonomy" id="392421"/>
    <lineage>
        <taxon>Archaea</taxon>
        <taxon>Methanobacteriati</taxon>
        <taxon>Methanobacteriota</taxon>
        <taxon>Stenosarchaea group</taxon>
        <taxon>Halobacteria</taxon>
        <taxon>Halobacteriales</taxon>
        <taxon>Natrialbaceae</taxon>
        <taxon>Natrinema</taxon>
    </lineage>
</organism>
<evidence type="ECO:0000313" key="1">
    <source>
        <dbReference type="EMBL" id="SDC48084.1"/>
    </source>
</evidence>
<dbReference type="STRING" id="392421.SAMN04488694_104172"/>
<proteinExistence type="predicted"/>
<dbReference type="Proteomes" id="UP000199320">
    <property type="component" value="Unassembled WGS sequence"/>
</dbReference>
<evidence type="ECO:0000313" key="4">
    <source>
        <dbReference type="Proteomes" id="UP000324021"/>
    </source>
</evidence>
<dbReference type="OrthoDB" id="304916at2157"/>
<evidence type="ECO:0000313" key="2">
    <source>
        <dbReference type="EMBL" id="SET18741.1"/>
    </source>
</evidence>
<dbReference type="RefSeq" id="WP_092931051.1">
    <property type="nucleotide sequence ID" value="NZ_FMZP01000004.1"/>
</dbReference>
<protein>
    <submittedName>
        <fullName evidence="2">Uncharacterized protein</fullName>
    </submittedName>
</protein>
<name>A0A1I0CHW8_9EURY</name>
<dbReference type="AlphaFoldDB" id="A0A1I0CHW8"/>
<dbReference type="EMBL" id="FMZP01000004">
    <property type="protein sequence ID" value="SDC48084.1"/>
    <property type="molecule type" value="Genomic_DNA"/>
</dbReference>
<dbReference type="EMBL" id="FOIC01000004">
    <property type="protein sequence ID" value="SET18741.1"/>
    <property type="molecule type" value="Genomic_DNA"/>
</dbReference>
<dbReference type="InterPro" id="IPR048925">
    <property type="entry name" value="RdfA"/>
</dbReference>
<evidence type="ECO:0000313" key="3">
    <source>
        <dbReference type="Proteomes" id="UP000199320"/>
    </source>
</evidence>
<reference evidence="3 4" key="2">
    <citation type="submission" date="2016-10" db="EMBL/GenBank/DDBJ databases">
        <authorList>
            <person name="Varghese N."/>
            <person name="Submissions S."/>
        </authorList>
    </citation>
    <scope>NUCLEOTIDE SEQUENCE [LARGE SCALE GENOMIC DNA]</scope>
    <source>
        <strain evidence="1 4">CDM_1</strain>
        <strain evidence="3">CDM_6</strain>
    </source>
</reference>
<dbReference type="Pfam" id="PF21811">
    <property type="entry name" value="RdfA"/>
    <property type="match status" value="1"/>
</dbReference>